<dbReference type="AlphaFoldDB" id="A0A8T2N3N0"/>
<gene>
    <name evidence="1" type="ORF">JZ751_007323</name>
</gene>
<name>A0A8T2N3N0_9TELE</name>
<evidence type="ECO:0000313" key="1">
    <source>
        <dbReference type="EMBL" id="KAG9334664.1"/>
    </source>
</evidence>
<dbReference type="EMBL" id="JAFBMS010000142">
    <property type="protein sequence ID" value="KAG9334664.1"/>
    <property type="molecule type" value="Genomic_DNA"/>
</dbReference>
<dbReference type="Proteomes" id="UP000824540">
    <property type="component" value="Unassembled WGS sequence"/>
</dbReference>
<sequence length="255" mass="28269">MAAVDKDVAEKFLDSNPAFAKDYYDHKFRPQIISDLLGSKKSVVDTSQFHNLTTVEESEIMFDLVRDLQENLQMERAIFNLMRHLCFMMRADRMSLFMYRMRNGTAELATRLFNVHKDAMLDECLVPPDSEIVYPLDTGIVGHVATTKKTVNVPDVTQMPALRDVTGGTCTCGVWQAPPRAMSLALALGRAILAATASVLTFSKLIEARHSGLLFYKVQRSLLQNAERGMFPAGALEEVMDSAGVLEEVTDSAGA</sequence>
<comment type="caution">
    <text evidence="1">The sequence shown here is derived from an EMBL/GenBank/DDBJ whole genome shotgun (WGS) entry which is preliminary data.</text>
</comment>
<dbReference type="OrthoDB" id="546632at2759"/>
<keyword evidence="2" id="KW-1185">Reference proteome</keyword>
<protein>
    <submittedName>
        <fullName evidence="1">Uncharacterized protein</fullName>
    </submittedName>
</protein>
<proteinExistence type="predicted"/>
<evidence type="ECO:0000313" key="2">
    <source>
        <dbReference type="Proteomes" id="UP000824540"/>
    </source>
</evidence>
<dbReference type="SUPFAM" id="SSF55781">
    <property type="entry name" value="GAF domain-like"/>
    <property type="match status" value="1"/>
</dbReference>
<organism evidence="1 2">
    <name type="scientific">Albula glossodonta</name>
    <name type="common">roundjaw bonefish</name>
    <dbReference type="NCBI Taxonomy" id="121402"/>
    <lineage>
        <taxon>Eukaryota</taxon>
        <taxon>Metazoa</taxon>
        <taxon>Chordata</taxon>
        <taxon>Craniata</taxon>
        <taxon>Vertebrata</taxon>
        <taxon>Euteleostomi</taxon>
        <taxon>Actinopterygii</taxon>
        <taxon>Neopterygii</taxon>
        <taxon>Teleostei</taxon>
        <taxon>Albuliformes</taxon>
        <taxon>Albulidae</taxon>
        <taxon>Albula</taxon>
    </lineage>
</organism>
<dbReference type="Gene3D" id="3.30.450.40">
    <property type="match status" value="1"/>
</dbReference>
<reference evidence="1" key="1">
    <citation type="thesis" date="2021" institute="BYU ScholarsArchive" country="Provo, UT, USA">
        <title>Applications of and Algorithms for Genome Assembly and Genomic Analyses with an Emphasis on Marine Teleosts.</title>
        <authorList>
            <person name="Pickett B.D."/>
        </authorList>
    </citation>
    <scope>NUCLEOTIDE SEQUENCE</scope>
    <source>
        <strain evidence="1">HI-2016</strain>
    </source>
</reference>
<dbReference type="InterPro" id="IPR029016">
    <property type="entry name" value="GAF-like_dom_sf"/>
</dbReference>
<accession>A0A8T2N3N0</accession>